<dbReference type="PANTHER" id="PTHR13403:SF6">
    <property type="entry name" value="SNURPORTIN-1"/>
    <property type="match status" value="1"/>
</dbReference>
<dbReference type="Pfam" id="PF21974">
    <property type="entry name" value="SPN1_m3Gcap_bd"/>
    <property type="match status" value="1"/>
</dbReference>
<feature type="region of interest" description="Disordered" evidence="10">
    <location>
        <begin position="159"/>
        <end position="248"/>
    </location>
</feature>
<keyword evidence="8" id="KW-0694">RNA-binding</keyword>
<evidence type="ECO:0000256" key="7">
    <source>
        <dbReference type="ARBA" id="ARBA00022490"/>
    </source>
</evidence>
<evidence type="ECO:0000256" key="1">
    <source>
        <dbReference type="ARBA" id="ARBA00003975"/>
    </source>
</evidence>
<evidence type="ECO:0000313" key="12">
    <source>
        <dbReference type="EMBL" id="CAK0813395.1"/>
    </source>
</evidence>
<comment type="caution">
    <text evidence="12">The sequence shown here is derived from an EMBL/GenBank/DDBJ whole genome shotgun (WGS) entry which is preliminary data.</text>
</comment>
<evidence type="ECO:0000256" key="8">
    <source>
        <dbReference type="ARBA" id="ARBA00022884"/>
    </source>
</evidence>
<evidence type="ECO:0000256" key="6">
    <source>
        <dbReference type="ARBA" id="ARBA00022448"/>
    </source>
</evidence>
<dbReference type="InterPro" id="IPR017336">
    <property type="entry name" value="Snurportin-1"/>
</dbReference>
<feature type="domain" description="Snurportin-1 m3G cap-binding" evidence="11">
    <location>
        <begin position="26"/>
        <end position="120"/>
    </location>
</feature>
<gene>
    <name evidence="12" type="ORF">PCOR1329_LOCUS17343</name>
</gene>
<evidence type="ECO:0000259" key="11">
    <source>
        <dbReference type="Pfam" id="PF21974"/>
    </source>
</evidence>
<evidence type="ECO:0000256" key="5">
    <source>
        <dbReference type="ARBA" id="ARBA00016034"/>
    </source>
</evidence>
<comment type="subcellular location">
    <subcellularLocation>
        <location evidence="3">Cytoplasm</location>
    </subcellularLocation>
    <subcellularLocation>
        <location evidence="2">Nucleus</location>
    </subcellularLocation>
</comment>
<feature type="compositionally biased region" description="Low complexity" evidence="10">
    <location>
        <begin position="159"/>
        <end position="175"/>
    </location>
</feature>
<dbReference type="PANTHER" id="PTHR13403">
    <property type="entry name" value="SNURPORTIN1 RNUT1 PROTEIN RNA, U TRANSPORTER 1"/>
    <property type="match status" value="1"/>
</dbReference>
<keyword evidence="7" id="KW-0963">Cytoplasm</keyword>
<feature type="region of interest" description="Disordered" evidence="10">
    <location>
        <begin position="1"/>
        <end position="22"/>
    </location>
</feature>
<comment type="similarity">
    <text evidence="4">Belongs to the snurportin family.</text>
</comment>
<dbReference type="Gene3D" id="3.30.470.30">
    <property type="entry name" value="DNA ligase/mRNA capping enzyme"/>
    <property type="match status" value="1"/>
</dbReference>
<evidence type="ECO:0000256" key="10">
    <source>
        <dbReference type="SAM" id="MobiDB-lite"/>
    </source>
</evidence>
<dbReference type="Proteomes" id="UP001189429">
    <property type="component" value="Unassembled WGS sequence"/>
</dbReference>
<evidence type="ECO:0000313" key="13">
    <source>
        <dbReference type="Proteomes" id="UP001189429"/>
    </source>
</evidence>
<accession>A0ABN9R4Y0</accession>
<keyword evidence="13" id="KW-1185">Reference proteome</keyword>
<evidence type="ECO:0000256" key="9">
    <source>
        <dbReference type="ARBA" id="ARBA00023242"/>
    </source>
</evidence>
<protein>
    <recommendedName>
        <fullName evidence="5">Snurportin-1</fullName>
    </recommendedName>
</protein>
<keyword evidence="9" id="KW-0539">Nucleus</keyword>
<feature type="compositionally biased region" description="Gly residues" evidence="10">
    <location>
        <begin position="1"/>
        <end position="16"/>
    </location>
</feature>
<evidence type="ECO:0000256" key="3">
    <source>
        <dbReference type="ARBA" id="ARBA00004496"/>
    </source>
</evidence>
<reference evidence="12" key="1">
    <citation type="submission" date="2023-10" db="EMBL/GenBank/DDBJ databases">
        <authorList>
            <person name="Chen Y."/>
            <person name="Shah S."/>
            <person name="Dougan E. K."/>
            <person name="Thang M."/>
            <person name="Chan C."/>
        </authorList>
    </citation>
    <scope>NUCLEOTIDE SEQUENCE [LARGE SCALE GENOMIC DNA]</scope>
</reference>
<name>A0ABN9R4Y0_9DINO</name>
<dbReference type="InterPro" id="IPR047857">
    <property type="entry name" value="Snurportin1_C"/>
</dbReference>
<comment type="function">
    <text evidence="1">Functions as an U snRNP-specific nuclear import adapter. Involved in the trimethylguanosine (m3G)-cap-dependent nuclear import of U snRNPs. Binds specifically to the terminal m3G-cap U snRNAs.</text>
</comment>
<sequence length="248" mass="26717">MGGGGRGGSRGQAAGRGGRRRRPVGDRKYAVMDVLVWGDQDLAGAEAECRMFWLASRFSELREQVPRRARPLMLVPATPASPEALQHAYHSDAGYPKDSLLFLHRAGHYSVSEAVTPLVLLWRDRQSAASSSTRPTRRARCCPSGRRWCWRCAAEASCAPPTAQSSPSSARSSSPRWAGWCRPRASGRRPSYGARCRAWTSPRAGSAAPGPWPTSRPSRGSGPTRGAASLSSTCTGQARRPPSRSTSS</sequence>
<organism evidence="12 13">
    <name type="scientific">Prorocentrum cordatum</name>
    <dbReference type="NCBI Taxonomy" id="2364126"/>
    <lineage>
        <taxon>Eukaryota</taxon>
        <taxon>Sar</taxon>
        <taxon>Alveolata</taxon>
        <taxon>Dinophyceae</taxon>
        <taxon>Prorocentrales</taxon>
        <taxon>Prorocentraceae</taxon>
        <taxon>Prorocentrum</taxon>
    </lineage>
</organism>
<evidence type="ECO:0000256" key="2">
    <source>
        <dbReference type="ARBA" id="ARBA00004123"/>
    </source>
</evidence>
<keyword evidence="6" id="KW-0813">Transport</keyword>
<dbReference type="EMBL" id="CAUYUJ010005369">
    <property type="protein sequence ID" value="CAK0813395.1"/>
    <property type="molecule type" value="Genomic_DNA"/>
</dbReference>
<evidence type="ECO:0000256" key="4">
    <source>
        <dbReference type="ARBA" id="ARBA00007540"/>
    </source>
</evidence>
<proteinExistence type="inferred from homology"/>